<dbReference type="Pfam" id="PF04299">
    <property type="entry name" value="FMN_bind_2"/>
    <property type="match status" value="1"/>
</dbReference>
<dbReference type="Gene3D" id="2.30.110.10">
    <property type="entry name" value="Electron Transport, Fmn-binding Protein, Chain A"/>
    <property type="match status" value="1"/>
</dbReference>
<proteinExistence type="predicted"/>
<gene>
    <name evidence="1" type="ORF">FGK63_16045</name>
</gene>
<name>A0ABY2WU65_9RHOB</name>
<evidence type="ECO:0000313" key="2">
    <source>
        <dbReference type="Proteomes" id="UP001193035"/>
    </source>
</evidence>
<comment type="caution">
    <text evidence="1">The sequence shown here is derived from an EMBL/GenBank/DDBJ whole genome shotgun (WGS) entry which is preliminary data.</text>
</comment>
<sequence length="204" mass="22595">MHPNPAFRAEDRTRNIGFARERAFGVLAVPGEDAPLLSHVPFLLDEAGEVAELHLVRSNPVVRALAQPQKVRIAVTGPDSYVSPDWYGVADQVPTWNYVAVHLVGVLELRPDAELPDLLDRQSAFYEARLLPKPPWTTAKMGPDALQRLMRMIVPCRMRVAEIQGTWKLNQNKEPAARLAAADLVESADFGSETRALAALMRKA</sequence>
<dbReference type="InterPro" id="IPR012349">
    <property type="entry name" value="Split_barrel_FMN-bd"/>
</dbReference>
<dbReference type="PIRSF" id="PIRSF010372">
    <property type="entry name" value="PaiB"/>
    <property type="match status" value="1"/>
</dbReference>
<evidence type="ECO:0000313" key="1">
    <source>
        <dbReference type="EMBL" id="TMV05557.1"/>
    </source>
</evidence>
<accession>A0ABY2WU65</accession>
<dbReference type="PANTHER" id="PTHR35802">
    <property type="entry name" value="PROTEASE SYNTHASE AND SPORULATION PROTEIN PAI 2"/>
    <property type="match status" value="1"/>
</dbReference>
<reference evidence="1 2" key="1">
    <citation type="submission" date="2019-05" db="EMBL/GenBank/DDBJ databases">
        <title>Ruegeria sp. nov., isolated from tidal flat.</title>
        <authorList>
            <person name="Kim W."/>
        </authorList>
    </citation>
    <scope>NUCLEOTIDE SEQUENCE [LARGE SCALE GENOMIC DNA]</scope>
    <source>
        <strain evidence="1 2">CAU 1488</strain>
    </source>
</reference>
<organism evidence="1 2">
    <name type="scientific">Ruegeria sediminis</name>
    <dbReference type="NCBI Taxonomy" id="2583820"/>
    <lineage>
        <taxon>Bacteria</taxon>
        <taxon>Pseudomonadati</taxon>
        <taxon>Pseudomonadota</taxon>
        <taxon>Alphaproteobacteria</taxon>
        <taxon>Rhodobacterales</taxon>
        <taxon>Roseobacteraceae</taxon>
        <taxon>Ruegeria</taxon>
    </lineage>
</organism>
<dbReference type="Proteomes" id="UP001193035">
    <property type="component" value="Unassembled WGS sequence"/>
</dbReference>
<dbReference type="EMBL" id="VCPD01000006">
    <property type="protein sequence ID" value="TMV05557.1"/>
    <property type="molecule type" value="Genomic_DNA"/>
</dbReference>
<keyword evidence="2" id="KW-1185">Reference proteome</keyword>
<dbReference type="SUPFAM" id="SSF50475">
    <property type="entry name" value="FMN-binding split barrel"/>
    <property type="match status" value="1"/>
</dbReference>
<dbReference type="RefSeq" id="WP_138844098.1">
    <property type="nucleotide sequence ID" value="NZ_VCPD01000006.1"/>
</dbReference>
<dbReference type="InterPro" id="IPR007396">
    <property type="entry name" value="TR_PAI2-type"/>
</dbReference>
<dbReference type="PANTHER" id="PTHR35802:SF1">
    <property type="entry name" value="PROTEASE SYNTHASE AND SPORULATION PROTEIN PAI 2"/>
    <property type="match status" value="1"/>
</dbReference>
<protein>
    <submittedName>
        <fullName evidence="1">FMN-binding negative transcriptional regulator</fullName>
    </submittedName>
</protein>